<reference evidence="2" key="2">
    <citation type="submission" date="2022-01" db="EMBL/GenBank/DDBJ databases">
        <authorList>
            <person name="Yamashiro T."/>
            <person name="Shiraishi A."/>
            <person name="Satake H."/>
            <person name="Nakayama K."/>
        </authorList>
    </citation>
    <scope>NUCLEOTIDE SEQUENCE</scope>
</reference>
<protein>
    <submittedName>
        <fullName evidence="2">Reverse transcriptase domain-containing protein</fullName>
    </submittedName>
</protein>
<dbReference type="InterPro" id="IPR021109">
    <property type="entry name" value="Peptidase_aspartic_dom_sf"/>
</dbReference>
<dbReference type="InterPro" id="IPR032567">
    <property type="entry name" value="RTL1-rel"/>
</dbReference>
<organism evidence="2 3">
    <name type="scientific">Tanacetum coccineum</name>
    <dbReference type="NCBI Taxonomy" id="301880"/>
    <lineage>
        <taxon>Eukaryota</taxon>
        <taxon>Viridiplantae</taxon>
        <taxon>Streptophyta</taxon>
        <taxon>Embryophyta</taxon>
        <taxon>Tracheophyta</taxon>
        <taxon>Spermatophyta</taxon>
        <taxon>Magnoliopsida</taxon>
        <taxon>eudicotyledons</taxon>
        <taxon>Gunneridae</taxon>
        <taxon>Pentapetalae</taxon>
        <taxon>asterids</taxon>
        <taxon>campanulids</taxon>
        <taxon>Asterales</taxon>
        <taxon>Asteraceae</taxon>
        <taxon>Asteroideae</taxon>
        <taxon>Anthemideae</taxon>
        <taxon>Anthemidinae</taxon>
        <taxon>Tanacetum</taxon>
    </lineage>
</organism>
<dbReference type="CDD" id="cd00303">
    <property type="entry name" value="retropepsin_like"/>
    <property type="match status" value="1"/>
</dbReference>
<dbReference type="Gene3D" id="2.40.70.10">
    <property type="entry name" value="Acid Proteases"/>
    <property type="match status" value="1"/>
</dbReference>
<sequence>MEETMARETRMETELILDCMGVAFDTFSKYLKIVITTLDTVYYVELANMKFVATDTILRGCTLNLQNHPFNIGLIPIELGSLDVIIGMDWLSEYHAVIACHETQVRIPYKNEVLPTLPPSSSSSSSSSEHHHHHPLVTAAAMPHHTTSTTPAPSSPPSSSSQPLLPPHHRHATTPPPSSQHQEGTIGGVAHIKRETKRKLERLDQEDAAYPNGFDPLDLDNEQDFPIDDYINATRDVGSVVMVVTAWLREGGDDDEVMEMMTMVLEVVAEWQRCVVMVVTAWLREGGDDDEVMEMMTMARGPMDRVDRKMGIIFGVGWKSPPEKYSGGGDDNSGGRRRQELAGNNGGEGESYEDVCNAIEENRRIHHAYDRLLIISIAGITTPKG</sequence>
<feature type="region of interest" description="Disordered" evidence="1">
    <location>
        <begin position="144"/>
        <end position="190"/>
    </location>
</feature>
<feature type="region of interest" description="Disordered" evidence="1">
    <location>
        <begin position="322"/>
        <end position="352"/>
    </location>
</feature>
<keyword evidence="2" id="KW-0808">Transferase</keyword>
<dbReference type="EMBL" id="BQNB010013951">
    <property type="protein sequence ID" value="GJT22211.1"/>
    <property type="molecule type" value="Genomic_DNA"/>
</dbReference>
<keyword evidence="2" id="KW-0695">RNA-directed DNA polymerase</keyword>
<accession>A0ABQ5C5C1</accession>
<keyword evidence="3" id="KW-1185">Reference proteome</keyword>
<feature type="compositionally biased region" description="Low complexity" evidence="1">
    <location>
        <begin position="144"/>
        <end position="163"/>
    </location>
</feature>
<keyword evidence="2" id="KW-0548">Nucleotidyltransferase</keyword>
<comment type="caution">
    <text evidence="2">The sequence shown here is derived from an EMBL/GenBank/DDBJ whole genome shotgun (WGS) entry which is preliminary data.</text>
</comment>
<gene>
    <name evidence="2" type="ORF">Tco_0892148</name>
</gene>
<evidence type="ECO:0000313" key="3">
    <source>
        <dbReference type="Proteomes" id="UP001151760"/>
    </source>
</evidence>
<dbReference type="PANTHER" id="PTHR15503:SF45">
    <property type="entry name" value="RNA-DIRECTED DNA POLYMERASE HOMOLOG"/>
    <property type="match status" value="1"/>
</dbReference>
<evidence type="ECO:0000256" key="1">
    <source>
        <dbReference type="SAM" id="MobiDB-lite"/>
    </source>
</evidence>
<reference evidence="2" key="1">
    <citation type="journal article" date="2022" name="Int. J. Mol. Sci.">
        <title>Draft Genome of Tanacetum Coccineum: Genomic Comparison of Closely Related Tanacetum-Family Plants.</title>
        <authorList>
            <person name="Yamashiro T."/>
            <person name="Shiraishi A."/>
            <person name="Nakayama K."/>
            <person name="Satake H."/>
        </authorList>
    </citation>
    <scope>NUCLEOTIDE SEQUENCE</scope>
</reference>
<dbReference type="Pfam" id="PF08284">
    <property type="entry name" value="RVP_2"/>
    <property type="match status" value="1"/>
</dbReference>
<dbReference type="Proteomes" id="UP001151760">
    <property type="component" value="Unassembled WGS sequence"/>
</dbReference>
<dbReference type="PANTHER" id="PTHR15503">
    <property type="entry name" value="LDOC1 RELATED"/>
    <property type="match status" value="1"/>
</dbReference>
<dbReference type="GO" id="GO:0003964">
    <property type="term" value="F:RNA-directed DNA polymerase activity"/>
    <property type="evidence" value="ECO:0007669"/>
    <property type="project" value="UniProtKB-KW"/>
</dbReference>
<name>A0ABQ5C5C1_9ASTR</name>
<proteinExistence type="predicted"/>
<evidence type="ECO:0000313" key="2">
    <source>
        <dbReference type="EMBL" id="GJT22211.1"/>
    </source>
</evidence>